<evidence type="ECO:0000256" key="1">
    <source>
        <dbReference type="SAM" id="MobiDB-lite"/>
    </source>
</evidence>
<reference evidence="3" key="1">
    <citation type="journal article" date="2020" name="Sci. Rep.">
        <title>Chromosome-scale genome assembly for the duckweed Spirodela intermedia, integrating cytogenetic maps, PacBio and Oxford Nanopore libraries.</title>
        <authorList>
            <person name="Hoang P.T.N."/>
            <person name="Fiebig A."/>
            <person name="Novak P."/>
            <person name="Macas J."/>
            <person name="Cao H.X."/>
            <person name="Stepanenko A."/>
            <person name="Chen G."/>
            <person name="Borisjuk N."/>
            <person name="Scholz U."/>
            <person name="Schubert I."/>
        </authorList>
    </citation>
    <scope>NUCLEOTIDE SEQUENCE [LARGE SCALE GENOMIC DNA]</scope>
</reference>
<dbReference type="EMBL" id="CACRZD030000236">
    <property type="protein sequence ID" value="CAA6675160.1"/>
    <property type="molecule type" value="Genomic_DNA"/>
</dbReference>
<dbReference type="Proteomes" id="UP001189122">
    <property type="component" value="Unassembled WGS sequence"/>
</dbReference>
<organism evidence="2 3">
    <name type="scientific">Spirodela intermedia</name>
    <name type="common">Intermediate duckweed</name>
    <dbReference type="NCBI Taxonomy" id="51605"/>
    <lineage>
        <taxon>Eukaryota</taxon>
        <taxon>Viridiplantae</taxon>
        <taxon>Streptophyta</taxon>
        <taxon>Embryophyta</taxon>
        <taxon>Tracheophyta</taxon>
        <taxon>Spermatophyta</taxon>
        <taxon>Magnoliopsida</taxon>
        <taxon>Liliopsida</taxon>
        <taxon>Araceae</taxon>
        <taxon>Lemnoideae</taxon>
        <taxon>Spirodela</taxon>
    </lineage>
</organism>
<protein>
    <submittedName>
        <fullName evidence="2">Uncharacterized protein</fullName>
    </submittedName>
</protein>
<name>A0ABN7EDF7_SPIIN</name>
<feature type="compositionally biased region" description="Basic and acidic residues" evidence="1">
    <location>
        <begin position="7"/>
        <end position="20"/>
    </location>
</feature>
<proteinExistence type="predicted"/>
<evidence type="ECO:0000313" key="2">
    <source>
        <dbReference type="EMBL" id="CAA6675160.1"/>
    </source>
</evidence>
<comment type="caution">
    <text evidence="2">The sequence shown here is derived from an EMBL/GenBank/DDBJ whole genome shotgun (WGS) entry which is preliminary data.</text>
</comment>
<feature type="region of interest" description="Disordered" evidence="1">
    <location>
        <begin position="1"/>
        <end position="20"/>
    </location>
</feature>
<accession>A0ABN7EDF7</accession>
<keyword evidence="3" id="KW-1185">Reference proteome</keyword>
<sequence>MSIVRSMMKEKNLPLELWEK</sequence>
<gene>
    <name evidence="2" type="ORF">SI7747_UN021502</name>
</gene>
<evidence type="ECO:0000313" key="3">
    <source>
        <dbReference type="Proteomes" id="UP001189122"/>
    </source>
</evidence>